<keyword evidence="9" id="KW-1185">Reference proteome</keyword>
<evidence type="ECO:0000313" key="8">
    <source>
        <dbReference type="EMBL" id="QKG83471.1"/>
    </source>
</evidence>
<dbReference type="EC" id="2.1.2.2" evidence="6"/>
<dbReference type="Proteomes" id="UP000503088">
    <property type="component" value="Chromosome"/>
</dbReference>
<evidence type="ECO:0000256" key="1">
    <source>
        <dbReference type="ARBA" id="ARBA00005054"/>
    </source>
</evidence>
<dbReference type="KEGG" id="kpul:GXN76_02620"/>
<sequence length="198" mass="21942">MSIAVFASGDGSNFEALVERSRNLQWPQSITLLVTDKADAGALDRARKLGISAVTIRPQDYESKEAYESVLLSLLRENGIEWILLAGFMRILGPVLLKAYPWRILNVHPSLLPAFRGKNALEQALAYGVRWSGVTVHWVDEGVDTGPIIDQKPILVEPNDTVETLQRKAQFVEHNLYPAVVYKLLTGKIQPPQGTPAD</sequence>
<dbReference type="SUPFAM" id="SSF53328">
    <property type="entry name" value="Formyltransferase"/>
    <property type="match status" value="1"/>
</dbReference>
<dbReference type="GO" id="GO:0006189">
    <property type="term" value="P:'de novo' IMP biosynthetic process"/>
    <property type="evidence" value="ECO:0007669"/>
    <property type="project" value="UniProtKB-UniRule"/>
</dbReference>
<evidence type="ECO:0000256" key="4">
    <source>
        <dbReference type="ARBA" id="ARBA00038440"/>
    </source>
</evidence>
<feature type="binding site" evidence="6">
    <location>
        <begin position="11"/>
        <end position="13"/>
    </location>
    <ligand>
        <name>N(1)-(5-phospho-beta-D-ribosyl)glycinamide</name>
        <dbReference type="ChEBI" id="CHEBI:143788"/>
    </ligand>
</feature>
<dbReference type="InterPro" id="IPR004607">
    <property type="entry name" value="GART"/>
</dbReference>
<dbReference type="PANTHER" id="PTHR43369:SF2">
    <property type="entry name" value="PHOSPHORIBOSYLGLYCINAMIDE FORMYLTRANSFERASE"/>
    <property type="match status" value="1"/>
</dbReference>
<feature type="domain" description="Formyl transferase N-terminal" evidence="7">
    <location>
        <begin position="1"/>
        <end position="181"/>
    </location>
</feature>
<dbReference type="PROSITE" id="PS00373">
    <property type="entry name" value="GART"/>
    <property type="match status" value="1"/>
</dbReference>
<dbReference type="UniPathway" id="UPA00074">
    <property type="reaction ID" value="UER00126"/>
</dbReference>
<evidence type="ECO:0000259" key="7">
    <source>
        <dbReference type="Pfam" id="PF00551"/>
    </source>
</evidence>
<evidence type="ECO:0000256" key="2">
    <source>
        <dbReference type="ARBA" id="ARBA00022679"/>
    </source>
</evidence>
<comment type="pathway">
    <text evidence="1 6">Purine metabolism; IMP biosynthesis via de novo pathway; N(2)-formyl-N(1)-(5-phospho-D-ribosyl)glycinamide from N(1)-(5-phospho-D-ribosyl)glycinamide (10-formyl THF route): step 1/1.</text>
</comment>
<dbReference type="GO" id="GO:0004644">
    <property type="term" value="F:phosphoribosylglycinamide formyltransferase activity"/>
    <property type="evidence" value="ECO:0007669"/>
    <property type="project" value="UniProtKB-UniRule"/>
</dbReference>
<evidence type="ECO:0000313" key="9">
    <source>
        <dbReference type="Proteomes" id="UP000503088"/>
    </source>
</evidence>
<dbReference type="Pfam" id="PF00551">
    <property type="entry name" value="Formyl_trans_N"/>
    <property type="match status" value="1"/>
</dbReference>
<organism evidence="8 9">
    <name type="scientific">Kroppenstedtia pulmonis</name>
    <dbReference type="NCBI Taxonomy" id="1380685"/>
    <lineage>
        <taxon>Bacteria</taxon>
        <taxon>Bacillati</taxon>
        <taxon>Bacillota</taxon>
        <taxon>Bacilli</taxon>
        <taxon>Bacillales</taxon>
        <taxon>Thermoactinomycetaceae</taxon>
        <taxon>Kroppenstedtia</taxon>
    </lineage>
</organism>
<feature type="binding site" evidence="6">
    <location>
        <position position="64"/>
    </location>
    <ligand>
        <name>(6R)-10-formyltetrahydrofolate</name>
        <dbReference type="ChEBI" id="CHEBI:195366"/>
    </ligand>
</feature>
<feature type="binding site" evidence="6">
    <location>
        <position position="106"/>
    </location>
    <ligand>
        <name>(6R)-10-formyltetrahydrofolate</name>
        <dbReference type="ChEBI" id="CHEBI:195366"/>
    </ligand>
</feature>
<keyword evidence="2 6" id="KW-0808">Transferase</keyword>
<comment type="function">
    <text evidence="6">Catalyzes the transfer of a formyl group from 10-formyltetrahydrofolate to 5-phospho-ribosyl-glycinamide (GAR), producing 5-phospho-ribosyl-N-formylglycinamide (FGAR) and tetrahydrofolate.</text>
</comment>
<name>A0A7D4BNT9_9BACL</name>
<keyword evidence="3 6" id="KW-0658">Purine biosynthesis</keyword>
<comment type="similarity">
    <text evidence="4 6">Belongs to the GART family.</text>
</comment>
<evidence type="ECO:0000256" key="6">
    <source>
        <dbReference type="HAMAP-Rule" id="MF_01930"/>
    </source>
</evidence>
<dbReference type="RefSeq" id="WP_173220238.1">
    <property type="nucleotide sequence ID" value="NZ_CP048104.1"/>
</dbReference>
<dbReference type="CDD" id="cd08645">
    <property type="entry name" value="FMT_core_GART"/>
    <property type="match status" value="1"/>
</dbReference>
<gene>
    <name evidence="6" type="primary">purN</name>
    <name evidence="8" type="ORF">GXN76_02620</name>
</gene>
<evidence type="ECO:0000256" key="3">
    <source>
        <dbReference type="ARBA" id="ARBA00022755"/>
    </source>
</evidence>
<protein>
    <recommendedName>
        <fullName evidence="6">Phosphoribosylglycinamide formyltransferase</fullName>
        <ecNumber evidence="6">2.1.2.2</ecNumber>
    </recommendedName>
    <alternativeName>
        <fullName evidence="6">5'-phosphoribosylglycinamide transformylase</fullName>
    </alternativeName>
    <alternativeName>
        <fullName evidence="6">GAR transformylase</fullName>
        <shortName evidence="6">GART</shortName>
    </alternativeName>
</protein>
<feature type="active site" description="Proton donor" evidence="6">
    <location>
        <position position="108"/>
    </location>
</feature>
<comment type="catalytic activity">
    <reaction evidence="5 6">
        <text>N(1)-(5-phospho-beta-D-ribosyl)glycinamide + (6R)-10-formyltetrahydrofolate = N(2)-formyl-N(1)-(5-phospho-beta-D-ribosyl)glycinamide + (6S)-5,6,7,8-tetrahydrofolate + H(+)</text>
        <dbReference type="Rhea" id="RHEA:15053"/>
        <dbReference type="ChEBI" id="CHEBI:15378"/>
        <dbReference type="ChEBI" id="CHEBI:57453"/>
        <dbReference type="ChEBI" id="CHEBI:143788"/>
        <dbReference type="ChEBI" id="CHEBI:147286"/>
        <dbReference type="ChEBI" id="CHEBI:195366"/>
        <dbReference type="EC" id="2.1.2.2"/>
    </reaction>
</comment>
<feature type="binding site" evidence="6">
    <location>
        <begin position="89"/>
        <end position="92"/>
    </location>
    <ligand>
        <name>(6R)-10-formyltetrahydrofolate</name>
        <dbReference type="ChEBI" id="CHEBI:195366"/>
    </ligand>
</feature>
<dbReference type="EMBL" id="CP048104">
    <property type="protein sequence ID" value="QKG83471.1"/>
    <property type="molecule type" value="Genomic_DNA"/>
</dbReference>
<proteinExistence type="inferred from homology"/>
<dbReference type="HAMAP" id="MF_01930">
    <property type="entry name" value="PurN"/>
    <property type="match status" value="1"/>
</dbReference>
<dbReference type="PANTHER" id="PTHR43369">
    <property type="entry name" value="PHOSPHORIBOSYLGLYCINAMIDE FORMYLTRANSFERASE"/>
    <property type="match status" value="1"/>
</dbReference>
<dbReference type="InterPro" id="IPR001555">
    <property type="entry name" value="GART_AS"/>
</dbReference>
<feature type="site" description="Raises pKa of active site His" evidence="6">
    <location>
        <position position="144"/>
    </location>
</feature>
<accession>A0A7D4BNT9</accession>
<dbReference type="InterPro" id="IPR036477">
    <property type="entry name" value="Formyl_transf_N_sf"/>
</dbReference>
<dbReference type="Gene3D" id="3.40.50.170">
    <property type="entry name" value="Formyl transferase, N-terminal domain"/>
    <property type="match status" value="1"/>
</dbReference>
<dbReference type="GO" id="GO:0005829">
    <property type="term" value="C:cytosol"/>
    <property type="evidence" value="ECO:0007669"/>
    <property type="project" value="TreeGrafter"/>
</dbReference>
<dbReference type="AlphaFoldDB" id="A0A7D4BNT9"/>
<dbReference type="NCBIfam" id="TIGR00639">
    <property type="entry name" value="PurN"/>
    <property type="match status" value="1"/>
</dbReference>
<dbReference type="InterPro" id="IPR002376">
    <property type="entry name" value="Formyl_transf_N"/>
</dbReference>
<reference evidence="8 9" key="1">
    <citation type="submission" date="2020-01" db="EMBL/GenBank/DDBJ databases">
        <authorList>
            <person name="Gulvik C.A."/>
            <person name="Batra D.G."/>
        </authorList>
    </citation>
    <scope>NUCLEOTIDE SEQUENCE [LARGE SCALE GENOMIC DNA]</scope>
    <source>
        <strain evidence="8 9">W9323</strain>
    </source>
</reference>
<evidence type="ECO:0000256" key="5">
    <source>
        <dbReference type="ARBA" id="ARBA00047664"/>
    </source>
</evidence>